<organism evidence="1 2">
    <name type="scientific">Loxostege sticticalis</name>
    <name type="common">Beet webworm moth</name>
    <dbReference type="NCBI Taxonomy" id="481309"/>
    <lineage>
        <taxon>Eukaryota</taxon>
        <taxon>Metazoa</taxon>
        <taxon>Ecdysozoa</taxon>
        <taxon>Arthropoda</taxon>
        <taxon>Hexapoda</taxon>
        <taxon>Insecta</taxon>
        <taxon>Pterygota</taxon>
        <taxon>Neoptera</taxon>
        <taxon>Endopterygota</taxon>
        <taxon>Lepidoptera</taxon>
        <taxon>Glossata</taxon>
        <taxon>Ditrysia</taxon>
        <taxon>Pyraloidea</taxon>
        <taxon>Crambidae</taxon>
        <taxon>Pyraustinae</taxon>
        <taxon>Loxostege</taxon>
    </lineage>
</organism>
<dbReference type="Proteomes" id="UP001549921">
    <property type="component" value="Unassembled WGS sequence"/>
</dbReference>
<proteinExistence type="predicted"/>
<gene>
    <name evidence="1" type="ORF">ABMA28_011247</name>
</gene>
<sequence>MENIKQIAKDSGVLWPFNNAATFTLQSLCCKVIFMQEKDLKKEENMFNNEIKEDIMNSTNTNILSSALGPDLDQHLNFGPEMINTDFLTENLNLDNNTEDWMNMHEFDNFIHELKVVDPSSLVNEFSEFAESYIGHQNDYKELTNTDIGLFGKTHVDGAQTKAKTFQDDFIAYSRVKLAIDSNKKNNSFVNKTHTADKDIIIISSSDDSDLELSLPDDIDTISLSSIEAFENSIQTDKKSNITIEISPRIEYITNFNAKADTIDTQEKLGAISLSSSSFNSITDTNDTKKDEDLNDSFCSGYNSSDFEFITEEEAKTDGLIINYKKTERITSHETCHTVEVSAFNTPECNHMPSSSNNTEDYRQNHQIPVEENYFDLFRGLYEPTVPLMYENKSMGLLLNEYAGLGFDIEVLRRQIREYLPDDEYKEEADECAKRILKMYPNENRKRRRRFI</sequence>
<name>A0ABD0S6Q5_LOXSC</name>
<dbReference type="EMBL" id="JBEDNZ010000028">
    <property type="protein sequence ID" value="KAL0809741.1"/>
    <property type="molecule type" value="Genomic_DNA"/>
</dbReference>
<accession>A0ABD0S6Q5</accession>
<comment type="caution">
    <text evidence="1">The sequence shown here is derived from an EMBL/GenBank/DDBJ whole genome shotgun (WGS) entry which is preliminary data.</text>
</comment>
<evidence type="ECO:0000313" key="2">
    <source>
        <dbReference type="Proteomes" id="UP001549921"/>
    </source>
</evidence>
<reference evidence="1 2" key="1">
    <citation type="submission" date="2024-06" db="EMBL/GenBank/DDBJ databases">
        <title>A chromosome-level genome assembly of beet webworm, Loxostege sticticalis.</title>
        <authorList>
            <person name="Zhang Y."/>
        </authorList>
    </citation>
    <scope>NUCLEOTIDE SEQUENCE [LARGE SCALE GENOMIC DNA]</scope>
    <source>
        <strain evidence="1">AQ028</strain>
        <tissue evidence="1">Male pupae</tissue>
    </source>
</reference>
<protein>
    <submittedName>
        <fullName evidence="1">Uncharacterized protein</fullName>
    </submittedName>
</protein>
<dbReference type="AlphaFoldDB" id="A0ABD0S6Q5"/>
<evidence type="ECO:0000313" key="1">
    <source>
        <dbReference type="EMBL" id="KAL0809741.1"/>
    </source>
</evidence>